<evidence type="ECO:0000313" key="2">
    <source>
        <dbReference type="Proteomes" id="UP000246715"/>
    </source>
</evidence>
<accession>A7IU68</accession>
<dbReference type="Proteomes" id="UP000246715">
    <property type="component" value="Segment"/>
</dbReference>
<reference evidence="1 2" key="1">
    <citation type="journal article" date="2007" name="Virology">
        <title>Sequence and annotation of the 314-kb MT325 and the 321-kb FR483 viruses that infect Chlorella Pbi.</title>
        <authorList>
            <person name="Fitzgerald L.A."/>
            <person name="Graves M.V."/>
            <person name="Li X."/>
            <person name="Feldblyum T."/>
            <person name="Hartigan J."/>
            <person name="Van Etten J.L."/>
        </authorList>
    </citation>
    <scope>NUCLEOTIDE SEQUENCE [LARGE SCALE GENOMIC DNA]</scope>
    <source>
        <strain evidence="1 2">MT325</strain>
    </source>
</reference>
<dbReference type="EMBL" id="DQ491001">
    <property type="protein sequence ID" value="ABT13892.1"/>
    <property type="molecule type" value="Genomic_DNA"/>
</dbReference>
<organism evidence="1 2">
    <name type="scientific">Paramecium bursaria Chlorella virus MT325</name>
    <name type="common">PBCV-MT325</name>
    <dbReference type="NCBI Taxonomy" id="346932"/>
    <lineage>
        <taxon>Viruses</taxon>
        <taxon>Varidnaviria</taxon>
        <taxon>Bamfordvirae</taxon>
        <taxon>Nucleocytoviricota</taxon>
        <taxon>Megaviricetes</taxon>
        <taxon>Algavirales</taxon>
        <taxon>Phycodnaviridae</taxon>
        <taxon>Chlorovirus</taxon>
        <taxon>Chlorovirus conductrix</taxon>
        <taxon>Paramecium bursaria Chlorella virus A1</taxon>
    </lineage>
</organism>
<protein>
    <submittedName>
        <fullName evidence="1">Uncharacterized protein m338R</fullName>
    </submittedName>
</protein>
<organismHost>
    <name type="scientific">Paramecium bursaria</name>
    <dbReference type="NCBI Taxonomy" id="74790"/>
</organismHost>
<evidence type="ECO:0000313" key="1">
    <source>
        <dbReference type="EMBL" id="ABT13892.1"/>
    </source>
</evidence>
<sequence>MAQSLRLFHQGIICRFENRDKTRNWCVRVHVNTMARVGDIKTKLHLVSCHGRVMRDVEVHCERNNFVQDACRQVQFIPTYVNSPSLERIDELLLQHGVQCPHIWVIFEPKPGLRVHLVEDRKTPKPEVPHFLRQ</sequence>
<proteinExistence type="predicted"/>
<gene>
    <name evidence="1" type="primary">m338R</name>
    <name evidence="1" type="ORF">MT325_m338R</name>
</gene>
<name>A7IU68_PBCVM</name>